<comment type="similarity">
    <text evidence="1 5">Belongs to the peptidase S8 family.</text>
</comment>
<dbReference type="RefSeq" id="WP_130566192.1">
    <property type="nucleotide sequence ID" value="NZ_SHLY01000002.1"/>
</dbReference>
<evidence type="ECO:0000313" key="8">
    <source>
        <dbReference type="EMBL" id="TAA46942.1"/>
    </source>
</evidence>
<dbReference type="Proteomes" id="UP000292544">
    <property type="component" value="Unassembled WGS sequence"/>
</dbReference>
<reference evidence="9" key="1">
    <citation type="submission" date="2019-02" db="EMBL/GenBank/DDBJ databases">
        <title>Draft genome sequence of Muricauda sp. 176CP4-71.</title>
        <authorList>
            <person name="Park J.-S."/>
        </authorList>
    </citation>
    <scope>NUCLEOTIDE SEQUENCE [LARGE SCALE GENOMIC DNA]</scope>
    <source>
        <strain evidence="9">176GS2-150</strain>
    </source>
</reference>
<evidence type="ECO:0000256" key="1">
    <source>
        <dbReference type="ARBA" id="ARBA00011073"/>
    </source>
</evidence>
<dbReference type="Gene3D" id="3.40.50.200">
    <property type="entry name" value="Peptidase S8/S53 domain"/>
    <property type="match status" value="1"/>
</dbReference>
<keyword evidence="4" id="KW-0720">Serine protease</keyword>
<sequence length="399" mass="43313">MKYLSLAPLTICSLFLVTACGGGGGSDSSPMAFSLNAEADTVDENKTFVVEYEFDQLVDANITVTADKGTVDTVNKQVSWSAYEVDNNTLETITVTASNGIDSYSQTIHLSVIDTDYVFYFTDPDVRNQDFWDDRNYAAPRVNSAYIDGLIAEDTPINIAMSEIGYIPHPDMPELAGTFPDKNTKHHHGTLVGSLMVALQNNDQGIAGIVSNAELYRITYTTLGWAQYLIDNEALVLNISYGGMECNRSDRIGLQDEIDTYINAGGIIIISAGNDAYTTEQDCDNVIVVASVDIDGSPSRFSSFGGRVDISAFGGDQLLADENESYKYVHGTSYSSPSVASAVALGKQKYPQLNYEIALLALTQTAKPVLNTSNIKGYGAGILDAYAFLEWLDLYYGND</sequence>
<dbReference type="EMBL" id="SHLY01000002">
    <property type="protein sequence ID" value="TAA46942.1"/>
    <property type="molecule type" value="Genomic_DNA"/>
</dbReference>
<comment type="caution">
    <text evidence="8">The sequence shown here is derived from an EMBL/GenBank/DDBJ whole genome shotgun (WGS) entry which is preliminary data.</text>
</comment>
<evidence type="ECO:0000256" key="3">
    <source>
        <dbReference type="ARBA" id="ARBA00022801"/>
    </source>
</evidence>
<dbReference type="PROSITE" id="PS51892">
    <property type="entry name" value="SUBTILASE"/>
    <property type="match status" value="1"/>
</dbReference>
<gene>
    <name evidence="8" type="ORF">EXY25_06710</name>
</gene>
<dbReference type="PROSITE" id="PS51257">
    <property type="entry name" value="PROKAR_LIPOPROTEIN"/>
    <property type="match status" value="1"/>
</dbReference>
<dbReference type="InterPro" id="IPR050131">
    <property type="entry name" value="Peptidase_S8_subtilisin-like"/>
</dbReference>
<evidence type="ECO:0000256" key="5">
    <source>
        <dbReference type="PROSITE-ProRule" id="PRU01240"/>
    </source>
</evidence>
<keyword evidence="2" id="KW-0645">Protease</keyword>
<comment type="caution">
    <text evidence="5">Lacks conserved residue(s) required for the propagation of feature annotation.</text>
</comment>
<evidence type="ECO:0000256" key="6">
    <source>
        <dbReference type="SAM" id="SignalP"/>
    </source>
</evidence>
<name>A0ABY1WQF1_9GAMM</name>
<proteinExistence type="inferred from homology"/>
<organism evidence="8 9">
    <name type="scientific">Corallincola spongiicola</name>
    <dbReference type="NCBI Taxonomy" id="2520508"/>
    <lineage>
        <taxon>Bacteria</taxon>
        <taxon>Pseudomonadati</taxon>
        <taxon>Pseudomonadota</taxon>
        <taxon>Gammaproteobacteria</taxon>
        <taxon>Alteromonadales</taxon>
        <taxon>Psychromonadaceae</taxon>
        <taxon>Corallincola</taxon>
    </lineage>
</organism>
<protein>
    <recommendedName>
        <fullName evidence="7">Peptidase S8/S53 domain-containing protein</fullName>
    </recommendedName>
</protein>
<evidence type="ECO:0000256" key="2">
    <source>
        <dbReference type="ARBA" id="ARBA00022670"/>
    </source>
</evidence>
<dbReference type="InterPro" id="IPR036852">
    <property type="entry name" value="Peptidase_S8/S53_dom_sf"/>
</dbReference>
<keyword evidence="9" id="KW-1185">Reference proteome</keyword>
<dbReference type="PROSITE" id="PS00137">
    <property type="entry name" value="SUBTILASE_HIS"/>
    <property type="match status" value="1"/>
</dbReference>
<evidence type="ECO:0000259" key="7">
    <source>
        <dbReference type="Pfam" id="PF00082"/>
    </source>
</evidence>
<dbReference type="SUPFAM" id="SSF52743">
    <property type="entry name" value="Subtilisin-like"/>
    <property type="match status" value="1"/>
</dbReference>
<dbReference type="InterPro" id="IPR022398">
    <property type="entry name" value="Peptidase_S8_His-AS"/>
</dbReference>
<feature type="signal peptide" evidence="6">
    <location>
        <begin position="1"/>
        <end position="19"/>
    </location>
</feature>
<keyword evidence="6" id="KW-0732">Signal</keyword>
<evidence type="ECO:0000313" key="9">
    <source>
        <dbReference type="Proteomes" id="UP000292544"/>
    </source>
</evidence>
<keyword evidence="3" id="KW-0378">Hydrolase</keyword>
<evidence type="ECO:0000256" key="4">
    <source>
        <dbReference type="ARBA" id="ARBA00022825"/>
    </source>
</evidence>
<accession>A0ABY1WQF1</accession>
<feature type="chain" id="PRO_5047389379" description="Peptidase S8/S53 domain-containing protein" evidence="6">
    <location>
        <begin position="20"/>
        <end position="399"/>
    </location>
</feature>
<dbReference type="InterPro" id="IPR000209">
    <property type="entry name" value="Peptidase_S8/S53_dom"/>
</dbReference>
<dbReference type="PANTHER" id="PTHR43806:SF11">
    <property type="entry name" value="CEREVISIN-RELATED"/>
    <property type="match status" value="1"/>
</dbReference>
<feature type="domain" description="Peptidase S8/S53" evidence="7">
    <location>
        <begin position="179"/>
        <end position="379"/>
    </location>
</feature>
<dbReference type="PANTHER" id="PTHR43806">
    <property type="entry name" value="PEPTIDASE S8"/>
    <property type="match status" value="1"/>
</dbReference>
<dbReference type="Pfam" id="PF00082">
    <property type="entry name" value="Peptidase_S8"/>
    <property type="match status" value="1"/>
</dbReference>